<keyword evidence="1" id="KW-0238">DNA-binding</keyword>
<keyword evidence="4" id="KW-1185">Reference proteome</keyword>
<dbReference type="Proteomes" id="UP000468581">
    <property type="component" value="Unassembled WGS sequence"/>
</dbReference>
<protein>
    <submittedName>
        <fullName evidence="3">Helix-turn-helix domain-containing protein</fullName>
    </submittedName>
</protein>
<dbReference type="InterPro" id="IPR050807">
    <property type="entry name" value="TransReg_Diox_bact_type"/>
</dbReference>
<feature type="domain" description="HTH cro/C1-type" evidence="2">
    <location>
        <begin position="17"/>
        <end position="71"/>
    </location>
</feature>
<evidence type="ECO:0000259" key="2">
    <source>
        <dbReference type="PROSITE" id="PS50943"/>
    </source>
</evidence>
<dbReference type="GO" id="GO:0005829">
    <property type="term" value="C:cytosol"/>
    <property type="evidence" value="ECO:0007669"/>
    <property type="project" value="TreeGrafter"/>
</dbReference>
<proteinExistence type="predicted"/>
<dbReference type="CDD" id="cd00093">
    <property type="entry name" value="HTH_XRE"/>
    <property type="match status" value="1"/>
</dbReference>
<dbReference type="RefSeq" id="WP_163606106.1">
    <property type="nucleotide sequence ID" value="NZ_JAABOO010000001.1"/>
</dbReference>
<dbReference type="Pfam" id="PF01381">
    <property type="entry name" value="HTH_3"/>
    <property type="match status" value="1"/>
</dbReference>
<dbReference type="SUPFAM" id="SSF47413">
    <property type="entry name" value="lambda repressor-like DNA-binding domains"/>
    <property type="match status" value="1"/>
</dbReference>
<gene>
    <name evidence="3" type="ORF">GWK08_06615</name>
</gene>
<evidence type="ECO:0000256" key="1">
    <source>
        <dbReference type="ARBA" id="ARBA00023125"/>
    </source>
</evidence>
<evidence type="ECO:0000313" key="3">
    <source>
        <dbReference type="EMBL" id="NER13104.1"/>
    </source>
</evidence>
<dbReference type="InterPro" id="IPR001387">
    <property type="entry name" value="Cro/C1-type_HTH"/>
</dbReference>
<dbReference type="PANTHER" id="PTHR46797:SF1">
    <property type="entry name" value="METHYLPHOSPHONATE SYNTHASE"/>
    <property type="match status" value="1"/>
</dbReference>
<dbReference type="EMBL" id="JAABOO010000001">
    <property type="protein sequence ID" value="NER13104.1"/>
    <property type="molecule type" value="Genomic_DNA"/>
</dbReference>
<dbReference type="Gene3D" id="1.10.260.40">
    <property type="entry name" value="lambda repressor-like DNA-binding domains"/>
    <property type="match status" value="1"/>
</dbReference>
<dbReference type="InterPro" id="IPR010982">
    <property type="entry name" value="Lambda_DNA-bd_dom_sf"/>
</dbReference>
<sequence length="80" mass="9214">MEYLKDKALLEAFGNNLRRLRKEKGFTQEKLAFEIGIEISQISRIERGILNTSVSTANAISKALKVPIRELFDFDRDRLS</sequence>
<dbReference type="GO" id="GO:0003677">
    <property type="term" value="F:DNA binding"/>
    <property type="evidence" value="ECO:0007669"/>
    <property type="project" value="UniProtKB-KW"/>
</dbReference>
<accession>A0A6P0UIN9</accession>
<organism evidence="3 4">
    <name type="scientific">Leptobacterium flavescens</name>
    <dbReference type="NCBI Taxonomy" id="472055"/>
    <lineage>
        <taxon>Bacteria</taxon>
        <taxon>Pseudomonadati</taxon>
        <taxon>Bacteroidota</taxon>
        <taxon>Flavobacteriia</taxon>
        <taxon>Flavobacteriales</taxon>
        <taxon>Flavobacteriaceae</taxon>
        <taxon>Leptobacterium</taxon>
    </lineage>
</organism>
<evidence type="ECO:0000313" key="4">
    <source>
        <dbReference type="Proteomes" id="UP000468581"/>
    </source>
</evidence>
<dbReference type="GO" id="GO:0003700">
    <property type="term" value="F:DNA-binding transcription factor activity"/>
    <property type="evidence" value="ECO:0007669"/>
    <property type="project" value="TreeGrafter"/>
</dbReference>
<dbReference type="SMART" id="SM00530">
    <property type="entry name" value="HTH_XRE"/>
    <property type="match status" value="1"/>
</dbReference>
<dbReference type="PANTHER" id="PTHR46797">
    <property type="entry name" value="HTH-TYPE TRANSCRIPTIONAL REGULATOR"/>
    <property type="match status" value="1"/>
</dbReference>
<reference evidence="3 4" key="1">
    <citation type="submission" date="2020-01" db="EMBL/GenBank/DDBJ databases">
        <title>Leptobacterium flavescens.</title>
        <authorList>
            <person name="Wang G."/>
        </authorList>
    </citation>
    <scope>NUCLEOTIDE SEQUENCE [LARGE SCALE GENOMIC DNA]</scope>
    <source>
        <strain evidence="3 4">KCTC 22160</strain>
    </source>
</reference>
<name>A0A6P0UIN9_9FLAO</name>
<comment type="caution">
    <text evidence="3">The sequence shown here is derived from an EMBL/GenBank/DDBJ whole genome shotgun (WGS) entry which is preliminary data.</text>
</comment>
<dbReference type="PROSITE" id="PS50943">
    <property type="entry name" value="HTH_CROC1"/>
    <property type="match status" value="1"/>
</dbReference>
<dbReference type="AlphaFoldDB" id="A0A6P0UIN9"/>